<evidence type="ECO:0008006" key="9">
    <source>
        <dbReference type="Google" id="ProtNLM"/>
    </source>
</evidence>
<dbReference type="NCBIfam" id="NF040570">
    <property type="entry name" value="guided_TnpB"/>
    <property type="match status" value="1"/>
</dbReference>
<dbReference type="InterPro" id="IPR001959">
    <property type="entry name" value="Transposase"/>
</dbReference>
<keyword evidence="2" id="KW-0815">Transposition</keyword>
<name>A0ABX3ML18_9RHOB</name>
<evidence type="ECO:0000256" key="1">
    <source>
        <dbReference type="ARBA" id="ARBA00008761"/>
    </source>
</evidence>
<evidence type="ECO:0000256" key="2">
    <source>
        <dbReference type="ARBA" id="ARBA00022578"/>
    </source>
</evidence>
<accession>A0ABX3ML18</accession>
<dbReference type="Pfam" id="PF07282">
    <property type="entry name" value="Cas12f1-like_TNB"/>
    <property type="match status" value="1"/>
</dbReference>
<feature type="domain" description="Cas12f1-like TNB" evidence="6">
    <location>
        <begin position="314"/>
        <end position="377"/>
    </location>
</feature>
<evidence type="ECO:0000259" key="6">
    <source>
        <dbReference type="Pfam" id="PF07282"/>
    </source>
</evidence>
<sequence length="405" mass="45234">MYPSRSQAASLWHKHCLLADLWNAALEERIGAWRRGVRIWLSDQEKALKFIRSDVPSWSSYVHTHEAQVVLKRLDLAFSGFFRRLRNGGAPGFPRFRAPERFRGWGYKQHGNGFKVEIGVGGRHGFVTLFGIGRMRMRGIARTPGRVLKADVIRAARGWMLNLVVETGCAQRERAHGPAIGLDWGVSEFATIATEAGECEVIHNPRHLATEAEDLRKAQRSLSIVARERKISSRALRKHRKSLARKHAKISARRKDFLHKVSQELVAKHRFIATEMLSPRNMTRSARGTAKAPGRNVAQKAGLNRAILDTAPSTFLNMLRYKAEEAGAELLEASTRALKPSQCCPECGAMRKKALSEREHSCSCGCKMGRDEASARVLLQWGLRFEASTEAKRAEVNRAAGTAVG</sequence>
<evidence type="ECO:0000313" key="7">
    <source>
        <dbReference type="EMBL" id="OOY12264.1"/>
    </source>
</evidence>
<keyword evidence="8" id="KW-1185">Reference proteome</keyword>
<evidence type="ECO:0000256" key="4">
    <source>
        <dbReference type="ARBA" id="ARBA00023172"/>
    </source>
</evidence>
<proteinExistence type="inferred from homology"/>
<dbReference type="EMBL" id="MPZS01000002">
    <property type="protein sequence ID" value="OOY12264.1"/>
    <property type="molecule type" value="Genomic_DNA"/>
</dbReference>
<organism evidence="7 8">
    <name type="scientific">Thioclava marina</name>
    <dbReference type="NCBI Taxonomy" id="1915077"/>
    <lineage>
        <taxon>Bacteria</taxon>
        <taxon>Pseudomonadati</taxon>
        <taxon>Pseudomonadota</taxon>
        <taxon>Alphaproteobacteria</taxon>
        <taxon>Rhodobacterales</taxon>
        <taxon>Paracoccaceae</taxon>
        <taxon>Thioclava</taxon>
    </lineage>
</organism>
<dbReference type="Pfam" id="PF01385">
    <property type="entry name" value="OrfB_IS605"/>
    <property type="match status" value="1"/>
</dbReference>
<evidence type="ECO:0000256" key="3">
    <source>
        <dbReference type="ARBA" id="ARBA00023125"/>
    </source>
</evidence>
<protein>
    <recommendedName>
        <fullName evidence="9">Transposase</fullName>
    </recommendedName>
</protein>
<gene>
    <name evidence="7" type="ORF">BMG00_13205</name>
</gene>
<reference evidence="7 8" key="1">
    <citation type="submission" date="2016-11" db="EMBL/GenBank/DDBJ databases">
        <title>A multilocus sequence analysis scheme for characterization of bacteria in the genus Thioclava.</title>
        <authorList>
            <person name="Liu Y."/>
            <person name="Shao Z."/>
        </authorList>
    </citation>
    <scope>NUCLEOTIDE SEQUENCE [LARGE SCALE GENOMIC DNA]</scope>
    <source>
        <strain evidence="7 8">11.10-0-13</strain>
    </source>
</reference>
<keyword evidence="3" id="KW-0238">DNA-binding</keyword>
<evidence type="ECO:0000313" key="8">
    <source>
        <dbReference type="Proteomes" id="UP000242224"/>
    </source>
</evidence>
<feature type="domain" description="Probable transposase IS891/IS1136/IS1341" evidence="5">
    <location>
        <begin position="164"/>
        <end position="285"/>
    </location>
</feature>
<keyword evidence="4" id="KW-0233">DNA recombination</keyword>
<comment type="caution">
    <text evidence="7">The sequence shown here is derived from an EMBL/GenBank/DDBJ whole genome shotgun (WGS) entry which is preliminary data.</text>
</comment>
<dbReference type="Proteomes" id="UP000242224">
    <property type="component" value="Unassembled WGS sequence"/>
</dbReference>
<comment type="similarity">
    <text evidence="1">In the C-terminal section; belongs to the transposase 35 family.</text>
</comment>
<dbReference type="InterPro" id="IPR010095">
    <property type="entry name" value="Cas12f1-like_TNB"/>
</dbReference>
<evidence type="ECO:0000259" key="5">
    <source>
        <dbReference type="Pfam" id="PF01385"/>
    </source>
</evidence>